<evidence type="ECO:0000256" key="9">
    <source>
        <dbReference type="ARBA" id="ARBA00047340"/>
    </source>
</evidence>
<dbReference type="EMBL" id="CP091244">
    <property type="protein sequence ID" value="UJS24495.1"/>
    <property type="molecule type" value="Genomic_DNA"/>
</dbReference>
<keyword evidence="7 10" id="KW-0808">Transferase</keyword>
<evidence type="ECO:0000256" key="3">
    <source>
        <dbReference type="ARBA" id="ARBA00011991"/>
    </source>
</evidence>
<dbReference type="PANTHER" id="PTHR43463:SF1">
    <property type="entry name" value="NICOTINATE-NUCLEOTIDE--DIMETHYLBENZIMIDAZOLE PHOSPHORIBOSYLTRANSFERASE"/>
    <property type="match status" value="1"/>
</dbReference>
<evidence type="ECO:0000256" key="4">
    <source>
        <dbReference type="ARBA" id="ARBA00015486"/>
    </source>
</evidence>
<accession>A0ABY3T174</accession>
<dbReference type="Pfam" id="PF02277">
    <property type="entry name" value="DBI_PRT"/>
    <property type="match status" value="1"/>
</dbReference>
<dbReference type="Proteomes" id="UP001054801">
    <property type="component" value="Chromosome"/>
</dbReference>
<keyword evidence="6 10" id="KW-0328">Glycosyltransferase</keyword>
<comment type="similarity">
    <text evidence="2 10">Belongs to the CobT family.</text>
</comment>
<dbReference type="PANTHER" id="PTHR43463">
    <property type="entry name" value="NICOTINATE-NUCLEOTIDE--DIMETHYLBENZIMIDAZOLE PHOSPHORIBOSYLTRANSFERASE"/>
    <property type="match status" value="1"/>
</dbReference>
<organism evidence="11 12">
    <name type="scientific">Thiothrix winogradskyi</name>
    <dbReference type="NCBI Taxonomy" id="96472"/>
    <lineage>
        <taxon>Bacteria</taxon>
        <taxon>Pseudomonadati</taxon>
        <taxon>Pseudomonadota</taxon>
        <taxon>Gammaproteobacteria</taxon>
        <taxon>Thiotrichales</taxon>
        <taxon>Thiotrichaceae</taxon>
        <taxon>Thiothrix</taxon>
    </lineage>
</organism>
<evidence type="ECO:0000256" key="6">
    <source>
        <dbReference type="ARBA" id="ARBA00022676"/>
    </source>
</evidence>
<reference evidence="11" key="1">
    <citation type="journal article" date="2022" name="Microorganisms">
        <title>Two New Species of Filamentous Sulfur Bacteria of the Genus Thiothrix, Thiothrix winogradskyi sp. nov. and 'Candidatus Thiothrix sulfatifontis' sp. nov.</title>
        <authorList>
            <person name="Ravin N.V."/>
            <person name="Rossetti S."/>
            <person name="Beletsky A.V."/>
            <person name="Kadnikov V.V."/>
            <person name="Rudenko T.S."/>
            <person name="Smolyakov D.D."/>
            <person name="Moskvitina M.I."/>
            <person name="Gureeva M.V."/>
            <person name="Mardanov A.V."/>
            <person name="Grabovich M.Y."/>
        </authorList>
    </citation>
    <scope>NUCLEOTIDE SEQUENCE</scope>
    <source>
        <strain evidence="11">CT3</strain>
    </source>
</reference>
<comment type="catalytic activity">
    <reaction evidence="9 10">
        <text>5,6-dimethylbenzimidazole + nicotinate beta-D-ribonucleotide = alpha-ribazole 5'-phosphate + nicotinate + H(+)</text>
        <dbReference type="Rhea" id="RHEA:11196"/>
        <dbReference type="ChEBI" id="CHEBI:15378"/>
        <dbReference type="ChEBI" id="CHEBI:15890"/>
        <dbReference type="ChEBI" id="CHEBI:32544"/>
        <dbReference type="ChEBI" id="CHEBI:57502"/>
        <dbReference type="ChEBI" id="CHEBI:57918"/>
        <dbReference type="EC" id="2.4.2.21"/>
    </reaction>
</comment>
<sequence>MDWLNDPCANVSERYRDLALQRQQQLTKPSGALGRLETLAVQLAALQGREAPRADNIHISIFAADHGVAEEGVSAFPQAVTGQMVHNFLNGGAAISVLARELGATLEIIDVGVKEPLNHAGLISQRAGAGTANSVQAPAMTVDQLTIALQAGYAAAERAYAKQADLFIGGEMGIANTTAATALYCALLDVAPSVATGAGTGLDAAGIAHKAGVIQRMLDLHRNNLTSPLEALRCVGGFEIAALTGAYCRAAQLGIPIVVDGFISTAAALVAVQQQPDVRQWLLLSHASAEPGHVLATDFLGVQPLLDLQMRLGEGSGAALAVPLLRMACALHNNMATFAEAAVAGEAVTRQ</sequence>
<dbReference type="InterPro" id="IPR017846">
    <property type="entry name" value="Nict_dMeBzImd_PRibTrfase_bact"/>
</dbReference>
<name>A0ABY3T174_9GAMM</name>
<dbReference type="RefSeq" id="WP_236499022.1">
    <property type="nucleotide sequence ID" value="NZ_CP091244.1"/>
</dbReference>
<dbReference type="InterPro" id="IPR036087">
    <property type="entry name" value="Nict_dMeBzImd_PRibTrfase_sf"/>
</dbReference>
<keyword evidence="5 10" id="KW-0169">Cobalamin biosynthesis</keyword>
<proteinExistence type="inferred from homology"/>
<dbReference type="SUPFAM" id="SSF52733">
    <property type="entry name" value="Nicotinate mononucleotide:5,6-dimethylbenzimidazole phosphoribosyltransferase (CobT)"/>
    <property type="match status" value="1"/>
</dbReference>
<dbReference type="EC" id="2.4.2.21" evidence="3 10"/>
<dbReference type="Gene3D" id="3.40.50.10210">
    <property type="match status" value="1"/>
</dbReference>
<dbReference type="CDD" id="cd02439">
    <property type="entry name" value="DMB-PRT_CobT"/>
    <property type="match status" value="1"/>
</dbReference>
<evidence type="ECO:0000256" key="1">
    <source>
        <dbReference type="ARBA" id="ARBA00005049"/>
    </source>
</evidence>
<dbReference type="GO" id="GO:0008939">
    <property type="term" value="F:nicotinate-nucleotide-dimethylbenzimidazole phosphoribosyltransferase activity"/>
    <property type="evidence" value="ECO:0007669"/>
    <property type="project" value="UniProtKB-EC"/>
</dbReference>
<comment type="pathway">
    <text evidence="1 10">Nucleoside biosynthesis; alpha-ribazole biosynthesis; alpha-ribazole from 5,6-dimethylbenzimidazole: step 1/2.</text>
</comment>
<evidence type="ECO:0000256" key="8">
    <source>
        <dbReference type="ARBA" id="ARBA00030686"/>
    </source>
</evidence>
<dbReference type="Gene3D" id="1.10.1610.10">
    <property type="match status" value="1"/>
</dbReference>
<evidence type="ECO:0000313" key="12">
    <source>
        <dbReference type="Proteomes" id="UP001054801"/>
    </source>
</evidence>
<protein>
    <recommendedName>
        <fullName evidence="4 10">Nicotinate-nucleotide--dimethylbenzimidazole phosphoribosyltransferase</fullName>
        <shortName evidence="10">NN:DBI PRT</shortName>
        <ecNumber evidence="3 10">2.4.2.21</ecNumber>
    </recommendedName>
    <alternativeName>
        <fullName evidence="8 10">N(1)-alpha-phosphoribosyltransferase</fullName>
    </alternativeName>
</protein>
<dbReference type="InterPro" id="IPR023195">
    <property type="entry name" value="Nict_dMeBzImd_PRibTrfase_N"/>
</dbReference>
<evidence type="ECO:0000256" key="10">
    <source>
        <dbReference type="HAMAP-Rule" id="MF_00230"/>
    </source>
</evidence>
<comment type="function">
    <text evidence="10">Catalyzes the synthesis of alpha-ribazole-5'-phosphate from nicotinate mononucleotide (NAMN) and 5,6-dimethylbenzimidazole (DMB).</text>
</comment>
<feature type="active site" description="Proton acceptor" evidence="10">
    <location>
        <position position="314"/>
    </location>
</feature>
<evidence type="ECO:0000313" key="11">
    <source>
        <dbReference type="EMBL" id="UJS24495.1"/>
    </source>
</evidence>
<dbReference type="NCBIfam" id="NF000996">
    <property type="entry name" value="PRK00105.1"/>
    <property type="match status" value="1"/>
</dbReference>
<dbReference type="HAMAP" id="MF_00230">
    <property type="entry name" value="CobT"/>
    <property type="match status" value="1"/>
</dbReference>
<evidence type="ECO:0000256" key="2">
    <source>
        <dbReference type="ARBA" id="ARBA00007110"/>
    </source>
</evidence>
<evidence type="ECO:0000256" key="7">
    <source>
        <dbReference type="ARBA" id="ARBA00022679"/>
    </source>
</evidence>
<evidence type="ECO:0000256" key="5">
    <source>
        <dbReference type="ARBA" id="ARBA00022573"/>
    </source>
</evidence>
<dbReference type="NCBIfam" id="TIGR03160">
    <property type="entry name" value="cobT_DBIPRT"/>
    <property type="match status" value="1"/>
</dbReference>
<dbReference type="InterPro" id="IPR003200">
    <property type="entry name" value="Nict_dMeBzImd_PRibTrfase"/>
</dbReference>
<keyword evidence="12" id="KW-1185">Reference proteome</keyword>
<gene>
    <name evidence="10 11" type="primary">cobT</name>
    <name evidence="11" type="ORF">L2Y54_00270</name>
</gene>